<comment type="similarity">
    <text evidence="1">Belongs to the UPF0065 (bug) family.</text>
</comment>
<keyword evidence="2" id="KW-0732">Signal</keyword>
<reference evidence="3 4" key="1">
    <citation type="submission" date="2020-06" db="EMBL/GenBank/DDBJ databases">
        <title>Acidovorax antarctica sp. nov., isolated from Corinth ice sheet soil, Antarctic Fields Peninsula.</title>
        <authorList>
            <person name="Xu Q."/>
            <person name="Peng F."/>
        </authorList>
    </citation>
    <scope>NUCLEOTIDE SEQUENCE [LARGE SCALE GENOMIC DNA]</scope>
    <source>
        <strain evidence="3 4">16-35-5</strain>
    </source>
</reference>
<evidence type="ECO:0000256" key="1">
    <source>
        <dbReference type="ARBA" id="ARBA00006987"/>
    </source>
</evidence>
<feature type="signal peptide" evidence="2">
    <location>
        <begin position="1"/>
        <end position="23"/>
    </location>
</feature>
<evidence type="ECO:0000256" key="2">
    <source>
        <dbReference type="SAM" id="SignalP"/>
    </source>
</evidence>
<dbReference type="KEGG" id="aant:HUK68_05830"/>
<dbReference type="InterPro" id="IPR042100">
    <property type="entry name" value="Bug_dom1"/>
</dbReference>
<evidence type="ECO:0000313" key="4">
    <source>
        <dbReference type="Proteomes" id="UP000509579"/>
    </source>
</evidence>
<gene>
    <name evidence="3" type="ORF">HUK68_05830</name>
</gene>
<keyword evidence="4" id="KW-1185">Reference proteome</keyword>
<dbReference type="EMBL" id="CP054840">
    <property type="protein sequence ID" value="QKV52464.1"/>
    <property type="molecule type" value="Genomic_DNA"/>
</dbReference>
<protein>
    <submittedName>
        <fullName evidence="3">Tripartite tricarboxylate transporter substrate binding protein</fullName>
    </submittedName>
</protein>
<dbReference type="PANTHER" id="PTHR42928">
    <property type="entry name" value="TRICARBOXYLATE-BINDING PROTEIN"/>
    <property type="match status" value="1"/>
</dbReference>
<dbReference type="PANTHER" id="PTHR42928:SF5">
    <property type="entry name" value="BLR1237 PROTEIN"/>
    <property type="match status" value="1"/>
</dbReference>
<sequence>MKRRALLQHAGLAALGLSLPAWAQTAGATRILVGAPPGGGTDILGRALALEMGKQLSRSVIVENRPGAGGNIAALGVSKAAADGGTLLLSYTSHVINPALYRKLPFDPVADFTPIVPIATAPSILVVPARCPANNLKELVAMASDKPGTMNVAIAGLGGANHLAGEMLRKMAQIDVLGIPYKGTSGALTDLMAGQVDIVFSGYGAAGGLIKAGRVKALAVTSAARMAALPQVPPVADLLPGFDYSAWYGLFGPAGMAAKEVEALRAAAHAAQKTPGLREQLEREGMELLQMDTPAFRSFLAAELDRWKLAVKASGVELM</sequence>
<dbReference type="Gene3D" id="3.40.190.10">
    <property type="entry name" value="Periplasmic binding protein-like II"/>
    <property type="match status" value="1"/>
</dbReference>
<dbReference type="InterPro" id="IPR005064">
    <property type="entry name" value="BUG"/>
</dbReference>
<dbReference type="PIRSF" id="PIRSF017082">
    <property type="entry name" value="YflP"/>
    <property type="match status" value="1"/>
</dbReference>
<proteinExistence type="inferred from homology"/>
<dbReference type="AlphaFoldDB" id="A0A6N1WZ27"/>
<dbReference type="Pfam" id="PF03401">
    <property type="entry name" value="TctC"/>
    <property type="match status" value="1"/>
</dbReference>
<name>A0A6N1WZ27_9BURK</name>
<organism evidence="3 4">
    <name type="scientific">Comamonas antarctica</name>
    <dbReference type="NCBI Taxonomy" id="2743470"/>
    <lineage>
        <taxon>Bacteria</taxon>
        <taxon>Pseudomonadati</taxon>
        <taxon>Pseudomonadota</taxon>
        <taxon>Betaproteobacteria</taxon>
        <taxon>Burkholderiales</taxon>
        <taxon>Comamonadaceae</taxon>
        <taxon>Comamonas</taxon>
    </lineage>
</organism>
<feature type="chain" id="PRO_5026965647" evidence="2">
    <location>
        <begin position="24"/>
        <end position="319"/>
    </location>
</feature>
<dbReference type="SUPFAM" id="SSF53850">
    <property type="entry name" value="Periplasmic binding protein-like II"/>
    <property type="match status" value="1"/>
</dbReference>
<dbReference type="Proteomes" id="UP000509579">
    <property type="component" value="Chromosome"/>
</dbReference>
<evidence type="ECO:0000313" key="3">
    <source>
        <dbReference type="EMBL" id="QKV52464.1"/>
    </source>
</evidence>
<accession>A0A6N1WZ27</accession>
<dbReference type="RefSeq" id="WP_175503344.1">
    <property type="nucleotide sequence ID" value="NZ_CP054840.1"/>
</dbReference>
<dbReference type="Gene3D" id="3.40.190.150">
    <property type="entry name" value="Bordetella uptake gene, domain 1"/>
    <property type="match status" value="1"/>
</dbReference>